<dbReference type="SUPFAM" id="SSF111126">
    <property type="entry name" value="Ligand-binding domain in the NO signalling and Golgi transport"/>
    <property type="match status" value="1"/>
</dbReference>
<dbReference type="AlphaFoldDB" id="A0A839H943"/>
<feature type="compositionally biased region" description="Basic residues" evidence="1">
    <location>
        <begin position="169"/>
        <end position="184"/>
    </location>
</feature>
<dbReference type="Pfam" id="PF10702">
    <property type="entry name" value="DUF2507"/>
    <property type="match status" value="1"/>
</dbReference>
<dbReference type="InterPro" id="IPR024096">
    <property type="entry name" value="NO_sig/Golgi_transp_ligand-bd"/>
</dbReference>
<accession>A0A839H943</accession>
<protein>
    <submittedName>
        <fullName evidence="2">YslB family protein</fullName>
    </submittedName>
</protein>
<dbReference type="Gene3D" id="3.30.1380.20">
    <property type="entry name" value="Trafficking protein particle complex subunit 3"/>
    <property type="match status" value="1"/>
</dbReference>
<name>A0A839H943_9LACO</name>
<evidence type="ECO:0000256" key="1">
    <source>
        <dbReference type="SAM" id="MobiDB-lite"/>
    </source>
</evidence>
<dbReference type="EMBL" id="JACIVD010000066">
    <property type="protein sequence ID" value="MBB1123836.1"/>
    <property type="molecule type" value="Genomic_DNA"/>
</dbReference>
<comment type="caution">
    <text evidence="2">The sequence shown here is derived from an EMBL/GenBank/DDBJ whole genome shotgun (WGS) entry which is preliminary data.</text>
</comment>
<organism evidence="2 3">
    <name type="scientific">Limosilactobacillus albertensis</name>
    <dbReference type="NCBI Taxonomy" id="2759752"/>
    <lineage>
        <taxon>Bacteria</taxon>
        <taxon>Bacillati</taxon>
        <taxon>Bacillota</taxon>
        <taxon>Bacilli</taxon>
        <taxon>Lactobacillales</taxon>
        <taxon>Lactobacillaceae</taxon>
        <taxon>Limosilactobacillus</taxon>
    </lineage>
</organism>
<dbReference type="InterPro" id="IPR019642">
    <property type="entry name" value="DUF2507"/>
</dbReference>
<evidence type="ECO:0000313" key="2">
    <source>
        <dbReference type="EMBL" id="MBB1123836.1"/>
    </source>
</evidence>
<dbReference type="RefSeq" id="WP_182602865.1">
    <property type="nucleotide sequence ID" value="NZ_JACIVD010000066.1"/>
</dbReference>
<reference evidence="2 3" key="1">
    <citation type="submission" date="2020-07" db="EMBL/GenBank/DDBJ databases">
        <title>Description of Limosilactobacillus balticus sp. nov., Limosilactobacillus agrestis sp. nov., Limosilactobacillus albertensis sp. nov., Limosilactobacillus rudii sp. nov., Limosilactobacillus fastidiosus sp. nov., five novel Limosilactobacillus species isolated from the vertebrate gastrointestinal tract, and proposal of 6 subspecies of Limosilactobacillus reuteri adapted to the gastrointestinal tract of specific vertebrate hosts.</title>
        <authorList>
            <person name="Li F."/>
            <person name="Cheng C."/>
            <person name="Zheng J."/>
            <person name="Quevedo R.M."/>
            <person name="Li J."/>
            <person name="Roos S."/>
            <person name="Gaenzle M.G."/>
            <person name="Walter J."/>
        </authorList>
    </citation>
    <scope>NUCLEOTIDE SEQUENCE [LARGE SCALE GENOMIC DNA]</scope>
    <source>
        <strain evidence="2 3">Lr3000</strain>
    </source>
</reference>
<feature type="region of interest" description="Disordered" evidence="1">
    <location>
        <begin position="154"/>
        <end position="184"/>
    </location>
</feature>
<evidence type="ECO:0000313" key="3">
    <source>
        <dbReference type="Proteomes" id="UP000547628"/>
    </source>
</evidence>
<sequence length="184" mass="21143">MSQKLYNQLIASHQGLGVGTMRDVILPAILGKETDEMLYWIGKDLARVYPVATTEDLIHLTNQLGFGRLALRKKSNTSQVWRLSGVIVKERIQRNEEETSFGLECGFLAQEIEFQLGTVAEAKIFDRHRDYVEILIQSDPQNSADNERSEMVTFINIDRPDSEEEKPKKEGRHSLLKLKRKEKK</sequence>
<gene>
    <name evidence="2" type="ORF">H5S41_07690</name>
</gene>
<proteinExistence type="predicted"/>
<dbReference type="Proteomes" id="UP000547628">
    <property type="component" value="Unassembled WGS sequence"/>
</dbReference>